<accession>A0A834MN42</accession>
<dbReference type="AlphaFoldDB" id="A0A834MN42"/>
<dbReference type="PANTHER" id="PTHR45664:SF12">
    <property type="entry name" value="PANCREAS_DUODENUM HOMEOBOX PROTEIN 1"/>
    <property type="match status" value="1"/>
</dbReference>
<dbReference type="Proteomes" id="UP000625711">
    <property type="component" value="Unassembled WGS sequence"/>
</dbReference>
<feature type="compositionally biased region" description="Polar residues" evidence="7">
    <location>
        <begin position="141"/>
        <end position="166"/>
    </location>
</feature>
<evidence type="ECO:0000256" key="5">
    <source>
        <dbReference type="PROSITE-ProRule" id="PRU00108"/>
    </source>
</evidence>
<feature type="domain" description="Homeobox" evidence="8">
    <location>
        <begin position="60"/>
        <end position="120"/>
    </location>
</feature>
<dbReference type="InterPro" id="IPR017970">
    <property type="entry name" value="Homeobox_CS"/>
</dbReference>
<dbReference type="SMART" id="SM00389">
    <property type="entry name" value="HOX"/>
    <property type="match status" value="1"/>
</dbReference>
<dbReference type="PANTHER" id="PTHR45664">
    <property type="entry name" value="PROTEIN ZERKNUELLT 1-RELATED"/>
    <property type="match status" value="1"/>
</dbReference>
<organism evidence="9 10">
    <name type="scientific">Rhynchophorus ferrugineus</name>
    <name type="common">Red palm weevil</name>
    <name type="synonym">Curculio ferrugineus</name>
    <dbReference type="NCBI Taxonomy" id="354439"/>
    <lineage>
        <taxon>Eukaryota</taxon>
        <taxon>Metazoa</taxon>
        <taxon>Ecdysozoa</taxon>
        <taxon>Arthropoda</taxon>
        <taxon>Hexapoda</taxon>
        <taxon>Insecta</taxon>
        <taxon>Pterygota</taxon>
        <taxon>Neoptera</taxon>
        <taxon>Endopterygota</taxon>
        <taxon>Coleoptera</taxon>
        <taxon>Polyphaga</taxon>
        <taxon>Cucujiformia</taxon>
        <taxon>Curculionidae</taxon>
        <taxon>Dryophthorinae</taxon>
        <taxon>Rhynchophorus</taxon>
    </lineage>
</organism>
<feature type="region of interest" description="Disordered" evidence="7">
    <location>
        <begin position="139"/>
        <end position="166"/>
    </location>
</feature>
<dbReference type="PROSITE" id="PS00027">
    <property type="entry name" value="HOMEOBOX_1"/>
    <property type="match status" value="1"/>
</dbReference>
<comment type="subcellular location">
    <subcellularLocation>
        <location evidence="1 5 6">Nucleus</location>
    </subcellularLocation>
</comment>
<evidence type="ECO:0000259" key="8">
    <source>
        <dbReference type="PROSITE" id="PS50071"/>
    </source>
</evidence>
<dbReference type="GO" id="GO:0045944">
    <property type="term" value="P:positive regulation of transcription by RNA polymerase II"/>
    <property type="evidence" value="ECO:0007669"/>
    <property type="project" value="UniProtKB-ARBA"/>
</dbReference>
<keyword evidence="2 5" id="KW-0238">DNA-binding</keyword>
<dbReference type="InterPro" id="IPR001356">
    <property type="entry name" value="HD"/>
</dbReference>
<evidence type="ECO:0000313" key="9">
    <source>
        <dbReference type="EMBL" id="KAF7285059.1"/>
    </source>
</evidence>
<dbReference type="SUPFAM" id="SSF46689">
    <property type="entry name" value="Homeodomain-like"/>
    <property type="match status" value="1"/>
</dbReference>
<evidence type="ECO:0000256" key="6">
    <source>
        <dbReference type="RuleBase" id="RU000682"/>
    </source>
</evidence>
<dbReference type="Pfam" id="PF00046">
    <property type="entry name" value="Homeodomain"/>
    <property type="match status" value="1"/>
</dbReference>
<evidence type="ECO:0000256" key="2">
    <source>
        <dbReference type="ARBA" id="ARBA00023125"/>
    </source>
</evidence>
<feature type="DNA-binding region" description="Homeobox" evidence="5">
    <location>
        <begin position="62"/>
        <end position="121"/>
    </location>
</feature>
<dbReference type="OrthoDB" id="6159439at2759"/>
<evidence type="ECO:0000256" key="3">
    <source>
        <dbReference type="ARBA" id="ARBA00023155"/>
    </source>
</evidence>
<keyword evidence="10" id="KW-1185">Reference proteome</keyword>
<name>A0A834MN42_RHYFE</name>
<dbReference type="InterPro" id="IPR009057">
    <property type="entry name" value="Homeodomain-like_sf"/>
</dbReference>
<dbReference type="Gene3D" id="1.10.10.60">
    <property type="entry name" value="Homeodomain-like"/>
    <property type="match status" value="1"/>
</dbReference>
<reference evidence="9" key="1">
    <citation type="submission" date="2020-08" db="EMBL/GenBank/DDBJ databases">
        <title>Genome sequencing and assembly of the red palm weevil Rhynchophorus ferrugineus.</title>
        <authorList>
            <person name="Dias G.B."/>
            <person name="Bergman C.M."/>
            <person name="Manee M."/>
        </authorList>
    </citation>
    <scope>NUCLEOTIDE SEQUENCE</scope>
    <source>
        <strain evidence="9">AA-2017</strain>
        <tissue evidence="9">Whole larva</tissue>
    </source>
</reference>
<keyword evidence="3 5" id="KW-0371">Homeobox</keyword>
<protein>
    <recommendedName>
        <fullName evidence="8">Homeobox domain-containing protein</fullName>
    </recommendedName>
</protein>
<evidence type="ECO:0000313" key="10">
    <source>
        <dbReference type="Proteomes" id="UP000625711"/>
    </source>
</evidence>
<dbReference type="CDD" id="cd00086">
    <property type="entry name" value="homeodomain"/>
    <property type="match status" value="1"/>
</dbReference>
<comment type="caution">
    <text evidence="9">The sequence shown here is derived from an EMBL/GenBank/DDBJ whole genome shotgun (WGS) entry which is preliminary data.</text>
</comment>
<keyword evidence="4 5" id="KW-0539">Nucleus</keyword>
<evidence type="ECO:0000256" key="1">
    <source>
        <dbReference type="ARBA" id="ARBA00004123"/>
    </source>
</evidence>
<evidence type="ECO:0000256" key="7">
    <source>
        <dbReference type="SAM" id="MobiDB-lite"/>
    </source>
</evidence>
<dbReference type="GO" id="GO:0005634">
    <property type="term" value="C:nucleus"/>
    <property type="evidence" value="ECO:0007669"/>
    <property type="project" value="UniProtKB-SubCell"/>
</dbReference>
<sequence length="247" mass="28630">MLQNDNPVPPAYETYANQQQIVNHKNQSILANHGNQNEQHYRISTTSTNSMVNIDKTRVQPSKRTRTSYKSFQLFELEEAFTQNPYISKYERIVLSQSLNLPEKNVRIWFQNRRMRYKKEMNWKTSKYNSQILPLGGGSDSIGQPNVSEDSASWQHEGASVNSSLNRPTIPMTYDQRLNVAPLIYISYDVSQWDSYEVNHYQPPLYQLVVCDHSLSQTPIPTFIHNSSYTPENQSEVIFTTGAESYY</sequence>
<proteinExistence type="predicted"/>
<dbReference type="GO" id="GO:0000981">
    <property type="term" value="F:DNA-binding transcription factor activity, RNA polymerase II-specific"/>
    <property type="evidence" value="ECO:0007669"/>
    <property type="project" value="InterPro"/>
</dbReference>
<dbReference type="PROSITE" id="PS50071">
    <property type="entry name" value="HOMEOBOX_2"/>
    <property type="match status" value="1"/>
</dbReference>
<dbReference type="EMBL" id="JAACXV010000061">
    <property type="protein sequence ID" value="KAF7285059.1"/>
    <property type="molecule type" value="Genomic_DNA"/>
</dbReference>
<gene>
    <name evidence="9" type="ORF">GWI33_011910</name>
</gene>
<dbReference type="GO" id="GO:0000978">
    <property type="term" value="F:RNA polymerase II cis-regulatory region sequence-specific DNA binding"/>
    <property type="evidence" value="ECO:0007669"/>
    <property type="project" value="TreeGrafter"/>
</dbReference>
<evidence type="ECO:0000256" key="4">
    <source>
        <dbReference type="ARBA" id="ARBA00023242"/>
    </source>
</evidence>